<evidence type="ECO:0000313" key="1">
    <source>
        <dbReference type="EMBL" id="MFC4160734.1"/>
    </source>
</evidence>
<dbReference type="Proteomes" id="UP001595791">
    <property type="component" value="Unassembled WGS sequence"/>
</dbReference>
<name>A0ABV8MSN6_9NEIS</name>
<accession>A0ABV8MSN6</accession>
<proteinExistence type="predicted"/>
<evidence type="ECO:0000313" key="2">
    <source>
        <dbReference type="Proteomes" id="UP001595791"/>
    </source>
</evidence>
<evidence type="ECO:0008006" key="3">
    <source>
        <dbReference type="Google" id="ProtNLM"/>
    </source>
</evidence>
<dbReference type="EMBL" id="JBHSBU010000001">
    <property type="protein sequence ID" value="MFC4160734.1"/>
    <property type="molecule type" value="Genomic_DNA"/>
</dbReference>
<protein>
    <recommendedName>
        <fullName evidence="3">FIG146805: Plasmid related protein</fullName>
    </recommendedName>
</protein>
<organism evidence="1 2">
    <name type="scientific">Chitinimonas lacunae</name>
    <dbReference type="NCBI Taxonomy" id="1963018"/>
    <lineage>
        <taxon>Bacteria</taxon>
        <taxon>Pseudomonadati</taxon>
        <taxon>Pseudomonadota</taxon>
        <taxon>Betaproteobacteria</taxon>
        <taxon>Neisseriales</taxon>
        <taxon>Chitinibacteraceae</taxon>
        <taxon>Chitinimonas</taxon>
    </lineage>
</organism>
<sequence>MTPTNRGLPRRLFPTGALVFSTGVARLIDEGRLDPMPYFQRHRRGDWGDVSDIQWLENSGALASGGYLDSTYVVTRELTIRIFTEADRCATYIALPTEPFSITPIR</sequence>
<gene>
    <name evidence="1" type="ORF">ACFOW7_15445</name>
</gene>
<dbReference type="RefSeq" id="WP_378165884.1">
    <property type="nucleotide sequence ID" value="NZ_JBHSBU010000001.1"/>
</dbReference>
<reference evidence="2" key="1">
    <citation type="journal article" date="2019" name="Int. J. Syst. Evol. Microbiol.">
        <title>The Global Catalogue of Microorganisms (GCM) 10K type strain sequencing project: providing services to taxonomists for standard genome sequencing and annotation.</title>
        <authorList>
            <consortium name="The Broad Institute Genomics Platform"/>
            <consortium name="The Broad Institute Genome Sequencing Center for Infectious Disease"/>
            <person name="Wu L."/>
            <person name="Ma J."/>
        </authorList>
    </citation>
    <scope>NUCLEOTIDE SEQUENCE [LARGE SCALE GENOMIC DNA]</scope>
    <source>
        <strain evidence="2">LMG 29894</strain>
    </source>
</reference>
<comment type="caution">
    <text evidence="1">The sequence shown here is derived from an EMBL/GenBank/DDBJ whole genome shotgun (WGS) entry which is preliminary data.</text>
</comment>
<keyword evidence="2" id="KW-1185">Reference proteome</keyword>